<dbReference type="GO" id="GO:0003924">
    <property type="term" value="F:GTPase activity"/>
    <property type="evidence" value="ECO:0007669"/>
    <property type="project" value="TreeGrafter"/>
</dbReference>
<dbReference type="InterPro" id="IPR030231">
    <property type="entry name" value="Gpn2"/>
</dbReference>
<accession>A0A0V1HBB7</accession>
<dbReference type="STRING" id="268475.A0A0V1HBB7"/>
<evidence type="ECO:0000256" key="6">
    <source>
        <dbReference type="ARBA" id="ARBA00023134"/>
    </source>
</evidence>
<sequence>LHRLIFCVIMQSNREPLTFGQVVIGPPGSGKTTYCKQMRNVLQSLRRKSILVNMDPANEFLSNDYDIDICKLMDVKTVMDDMQVGPNGGMVLCMEYVEKNLEWLVEKIKGKQREDNTCRYIIFDFPGQAELYTHCTMVRDIIHYFQYQLDFRLAVVNLIDSTACLDPSQFLAALMVSLNMMVRLEAPHINVLSKFDLFERNEHQLDFNIEFYTEVLDLKYLTDLFQNRRFAAKYKKLSEALCEIIEDFGLVSFYPLKVEDSNTMMRVLVKADRANGYIYNEHESKACDNLL</sequence>
<comment type="subunit">
    <text evidence="7">Heterodimers with GPN1 or GPN3. Binds to RNA polymerase II (RNAPII).</text>
</comment>
<evidence type="ECO:0000313" key="10">
    <source>
        <dbReference type="Proteomes" id="UP000055024"/>
    </source>
</evidence>
<evidence type="ECO:0000256" key="5">
    <source>
        <dbReference type="ARBA" id="ARBA00022801"/>
    </source>
</evidence>
<comment type="function">
    <text evidence="1 8">Small GTPase required for proper localization of RNA polymerase II and III (RNAPII and RNAPIII). May act at an RNAP assembly step prior to nuclear import.</text>
</comment>
<gene>
    <name evidence="9" type="primary">gpn2</name>
    <name evidence="9" type="ORF">T11_2859</name>
</gene>
<dbReference type="GO" id="GO:0005525">
    <property type="term" value="F:GTP binding"/>
    <property type="evidence" value="ECO:0007669"/>
    <property type="project" value="UniProtKB-KW"/>
</dbReference>
<evidence type="ECO:0000256" key="8">
    <source>
        <dbReference type="RuleBase" id="RU365059"/>
    </source>
</evidence>
<evidence type="ECO:0000256" key="1">
    <source>
        <dbReference type="ARBA" id="ARBA00003181"/>
    </source>
</evidence>
<evidence type="ECO:0000256" key="4">
    <source>
        <dbReference type="ARBA" id="ARBA00022741"/>
    </source>
</evidence>
<comment type="caution">
    <text evidence="9">The sequence shown here is derived from an EMBL/GenBank/DDBJ whole genome shotgun (WGS) entry which is preliminary data.</text>
</comment>
<dbReference type="SUPFAM" id="SSF52540">
    <property type="entry name" value="P-loop containing nucleoside triphosphate hydrolases"/>
    <property type="match status" value="1"/>
</dbReference>
<dbReference type="OrthoDB" id="5839at2759"/>
<evidence type="ECO:0000256" key="3">
    <source>
        <dbReference type="ARBA" id="ARBA00014588"/>
    </source>
</evidence>
<dbReference type="GO" id="GO:0005737">
    <property type="term" value="C:cytoplasm"/>
    <property type="evidence" value="ECO:0007669"/>
    <property type="project" value="TreeGrafter"/>
</dbReference>
<keyword evidence="6 8" id="KW-0342">GTP-binding</keyword>
<dbReference type="EMBL" id="JYDP01000097">
    <property type="protein sequence ID" value="KRZ07761.1"/>
    <property type="molecule type" value="Genomic_DNA"/>
</dbReference>
<dbReference type="Gene3D" id="3.40.50.300">
    <property type="entry name" value="P-loop containing nucleotide triphosphate hydrolases"/>
    <property type="match status" value="1"/>
</dbReference>
<dbReference type="InterPro" id="IPR004130">
    <property type="entry name" value="Gpn"/>
</dbReference>
<keyword evidence="5 8" id="KW-0378">Hydrolase</keyword>
<evidence type="ECO:0000256" key="2">
    <source>
        <dbReference type="ARBA" id="ARBA00005290"/>
    </source>
</evidence>
<dbReference type="AlphaFoldDB" id="A0A0V1HBB7"/>
<comment type="similarity">
    <text evidence="2 8">Belongs to the GPN-loop GTPase family.</text>
</comment>
<dbReference type="InterPro" id="IPR027417">
    <property type="entry name" value="P-loop_NTPase"/>
</dbReference>
<dbReference type="PANTHER" id="PTHR21231:SF3">
    <property type="entry name" value="GPN-LOOP GTPASE 2"/>
    <property type="match status" value="1"/>
</dbReference>
<reference evidence="9 10" key="1">
    <citation type="submission" date="2015-01" db="EMBL/GenBank/DDBJ databases">
        <title>Evolution of Trichinella species and genotypes.</title>
        <authorList>
            <person name="Korhonen P.K."/>
            <person name="Edoardo P."/>
            <person name="Giuseppe L.R."/>
            <person name="Gasser R.B."/>
        </authorList>
    </citation>
    <scope>NUCLEOTIDE SEQUENCE [LARGE SCALE GENOMIC DNA]</scope>
    <source>
        <strain evidence="9">ISS1029</strain>
    </source>
</reference>
<keyword evidence="4 8" id="KW-0547">Nucleotide-binding</keyword>
<dbReference type="Proteomes" id="UP000055024">
    <property type="component" value="Unassembled WGS sequence"/>
</dbReference>
<feature type="non-terminal residue" evidence="9">
    <location>
        <position position="1"/>
    </location>
</feature>
<evidence type="ECO:0000313" key="9">
    <source>
        <dbReference type="EMBL" id="KRZ07761.1"/>
    </source>
</evidence>
<evidence type="ECO:0000256" key="7">
    <source>
        <dbReference type="ARBA" id="ARBA00046611"/>
    </source>
</evidence>
<name>A0A0V1HBB7_9BILA</name>
<proteinExistence type="inferred from homology"/>
<protein>
    <recommendedName>
        <fullName evidence="3 8">GPN-loop GTPase 2</fullName>
    </recommendedName>
</protein>
<dbReference type="CDD" id="cd17871">
    <property type="entry name" value="GPN2"/>
    <property type="match status" value="1"/>
</dbReference>
<keyword evidence="10" id="KW-1185">Reference proteome</keyword>
<dbReference type="Pfam" id="PF03029">
    <property type="entry name" value="ATP_bind_1"/>
    <property type="match status" value="1"/>
</dbReference>
<dbReference type="FunFam" id="3.40.50.300:FF:000338">
    <property type="entry name" value="GPN-loop GTPase 2"/>
    <property type="match status" value="1"/>
</dbReference>
<dbReference type="PANTHER" id="PTHR21231">
    <property type="entry name" value="XPA-BINDING PROTEIN 1-RELATED"/>
    <property type="match status" value="1"/>
</dbReference>
<organism evidence="9 10">
    <name type="scientific">Trichinella zimbabwensis</name>
    <dbReference type="NCBI Taxonomy" id="268475"/>
    <lineage>
        <taxon>Eukaryota</taxon>
        <taxon>Metazoa</taxon>
        <taxon>Ecdysozoa</taxon>
        <taxon>Nematoda</taxon>
        <taxon>Enoplea</taxon>
        <taxon>Dorylaimia</taxon>
        <taxon>Trichinellida</taxon>
        <taxon>Trichinellidae</taxon>
        <taxon>Trichinella</taxon>
    </lineage>
</organism>